<accession>A0ABQ2NY32</accession>
<dbReference type="EMBL" id="BMLW01000010">
    <property type="protein sequence ID" value="GGP13450.1"/>
    <property type="molecule type" value="Genomic_DNA"/>
</dbReference>
<reference evidence="2" key="1">
    <citation type="journal article" date="2019" name="Int. J. Syst. Evol. Microbiol.">
        <title>The Global Catalogue of Microorganisms (GCM) 10K type strain sequencing project: providing services to taxonomists for standard genome sequencing and annotation.</title>
        <authorList>
            <consortium name="The Broad Institute Genomics Platform"/>
            <consortium name="The Broad Institute Genome Sequencing Center for Infectious Disease"/>
            <person name="Wu L."/>
            <person name="Ma J."/>
        </authorList>
    </citation>
    <scope>NUCLEOTIDE SEQUENCE [LARGE SCALE GENOMIC DNA]</scope>
    <source>
        <strain evidence="2">CGMCC 1.7693</strain>
    </source>
</reference>
<evidence type="ECO:0000313" key="1">
    <source>
        <dbReference type="EMBL" id="GGP13450.1"/>
    </source>
</evidence>
<sequence>MSETLTKQITEEVFDLDKVGVGDVVEFPHEIEDGIGHVMTEYKAGVVVRADEQCLSVFVHEPGANIASLHRPSGIDIYRIHAKYSDKVRLLFRSYYNAKGTEGDKYGRR</sequence>
<organism evidence="1 2">
    <name type="scientific">Oceanobacillus neutriphilus</name>
    <dbReference type="NCBI Taxonomy" id="531815"/>
    <lineage>
        <taxon>Bacteria</taxon>
        <taxon>Bacillati</taxon>
        <taxon>Bacillota</taxon>
        <taxon>Bacilli</taxon>
        <taxon>Bacillales</taxon>
        <taxon>Bacillaceae</taxon>
        <taxon>Oceanobacillus</taxon>
    </lineage>
</organism>
<name>A0ABQ2NY32_9BACI</name>
<keyword evidence="2" id="KW-1185">Reference proteome</keyword>
<protein>
    <submittedName>
        <fullName evidence="1">Uncharacterized protein</fullName>
    </submittedName>
</protein>
<gene>
    <name evidence="1" type="ORF">GCM10011346_33490</name>
</gene>
<proteinExistence type="predicted"/>
<evidence type="ECO:0000313" key="2">
    <source>
        <dbReference type="Proteomes" id="UP000641206"/>
    </source>
</evidence>
<dbReference type="Proteomes" id="UP000641206">
    <property type="component" value="Unassembled WGS sequence"/>
</dbReference>
<comment type="caution">
    <text evidence="1">The sequence shown here is derived from an EMBL/GenBank/DDBJ whole genome shotgun (WGS) entry which is preliminary data.</text>
</comment>